<organism evidence="1">
    <name type="scientific">Soybean thrips permutotetra-like virus 1</name>
    <dbReference type="NCBI Taxonomy" id="2802956"/>
    <lineage>
        <taxon>Viruses</taxon>
        <taxon>Riboviria</taxon>
        <taxon>Orthornavirae</taxon>
        <taxon>Permutotetraviridae</taxon>
    </lineage>
</organism>
<accession>A0A7T8JI81</accession>
<name>A0A7T8JI81_9VIRU</name>
<reference evidence="1" key="1">
    <citation type="journal article" date="2020" name="Viruses">
        <title>Soybean Thrips (Thysanoptera: Thripidae) Harbor Highly Diverse Populations of Arthropod, Fungal and Plant Viruses.</title>
        <authorList>
            <person name="Thekke-Veetil T."/>
            <person name="Lagos-Kutz D."/>
            <person name="McCoppin N.K."/>
            <person name="Hartman G.L."/>
            <person name="Ju H.K."/>
            <person name="Lim H.S."/>
            <person name="Domier L.L."/>
        </authorList>
    </citation>
    <scope>NUCLEOTIDE SEQUENCE</scope>
    <source>
        <strain evidence="1">STN1</strain>
    </source>
</reference>
<sequence length="125" mass="13591">MEGVVEKTITVDGPTIRQHSAPPPPILGLKQLLFFINEGGFGETPPKFSQTQKVRDEKLLEAVAAATPLLKRIATALETLSSTVDPPEDPHNRTIRITAQTTVSNGVFDPLKVLVEDPTHQTSKI</sequence>
<proteinExistence type="predicted"/>
<dbReference type="EMBL" id="MT240780">
    <property type="protein sequence ID" value="QQP18761.1"/>
    <property type="molecule type" value="Genomic_RNA"/>
</dbReference>
<evidence type="ECO:0000313" key="1">
    <source>
        <dbReference type="EMBL" id="QQP18761.1"/>
    </source>
</evidence>
<protein>
    <submittedName>
        <fullName evidence="1">Uncharacterized protein</fullName>
    </submittedName>
</protein>